<dbReference type="AlphaFoldDB" id="A0A2A9EA11"/>
<dbReference type="Pfam" id="PF09754">
    <property type="entry name" value="PAC2"/>
    <property type="match status" value="1"/>
</dbReference>
<feature type="region of interest" description="Disordered" evidence="1">
    <location>
        <begin position="303"/>
        <end position="340"/>
    </location>
</feature>
<dbReference type="InterPro" id="IPR008492">
    <property type="entry name" value="Rv2714-like"/>
</dbReference>
<organism evidence="2 3">
    <name type="scientific">Flavimobilis soli</name>
    <dbReference type="NCBI Taxonomy" id="442709"/>
    <lineage>
        <taxon>Bacteria</taxon>
        <taxon>Bacillati</taxon>
        <taxon>Actinomycetota</taxon>
        <taxon>Actinomycetes</taxon>
        <taxon>Micrococcales</taxon>
        <taxon>Jonesiaceae</taxon>
        <taxon>Flavimobilis</taxon>
    </lineage>
</organism>
<dbReference type="Gene3D" id="1.10.287.100">
    <property type="match status" value="1"/>
</dbReference>
<evidence type="ECO:0000313" key="3">
    <source>
        <dbReference type="Proteomes" id="UP000221394"/>
    </source>
</evidence>
<dbReference type="InterPro" id="IPR038389">
    <property type="entry name" value="PSMG2_sf"/>
</dbReference>
<dbReference type="RefSeq" id="WP_098457135.1">
    <property type="nucleotide sequence ID" value="NZ_PDJH01000001.1"/>
</dbReference>
<reference evidence="2 3" key="1">
    <citation type="submission" date="2017-10" db="EMBL/GenBank/DDBJ databases">
        <title>Sequencing the genomes of 1000 actinobacteria strains.</title>
        <authorList>
            <person name="Klenk H.-P."/>
        </authorList>
    </citation>
    <scope>NUCLEOTIDE SEQUENCE [LARGE SCALE GENOMIC DNA]</scope>
    <source>
        <strain evidence="2 3">DSM 21574</strain>
    </source>
</reference>
<dbReference type="OrthoDB" id="3733464at2"/>
<proteinExistence type="predicted"/>
<comment type="caution">
    <text evidence="2">The sequence shown here is derived from an EMBL/GenBank/DDBJ whole genome shotgun (WGS) entry which is preliminary data.</text>
</comment>
<dbReference type="Gene3D" id="3.40.50.10900">
    <property type="entry name" value="PAC-like subunit"/>
    <property type="match status" value="1"/>
</dbReference>
<dbReference type="GO" id="GO:0000502">
    <property type="term" value="C:proteasome complex"/>
    <property type="evidence" value="ECO:0007669"/>
    <property type="project" value="UniProtKB-KW"/>
</dbReference>
<dbReference type="PIRSF" id="PIRSF028754">
    <property type="entry name" value="UCP028754"/>
    <property type="match status" value="1"/>
</dbReference>
<dbReference type="Proteomes" id="UP000221394">
    <property type="component" value="Unassembled WGS sequence"/>
</dbReference>
<sequence length="340" mass="36290">MLDPQDIYHLDADVAASLASGPGADGPVLIHVLDGFVDAGSTAELTSDHLRDRLEARRLVTFDVDQLLSYRSRRPVMVFDEDHWADYDEPRLVIDLVKDAEGTGFLLMHGREPDLQWERVAAAVQGLVDQFGVSLAVGVHGIPMAVPHTRPVGATTSATRAELVGVQPRIFGRVSVPGSFGALLERRLGEAGADAMSFAVHVPHYLAQGQFAPAALAALRRIEVATGLDLDAEALEEAATESLEEIARQASESEEILGVVHALERQYDAYVEGVGRTSLLAEPVPIPTAEEIGAEFERFLAEQTSASFDGGGSEGDNSGRDDDSAPDDSVPGDSVEDDEG</sequence>
<accession>A0A2A9EA11</accession>
<dbReference type="EMBL" id="PDJH01000001">
    <property type="protein sequence ID" value="PFG35897.1"/>
    <property type="molecule type" value="Genomic_DNA"/>
</dbReference>
<protein>
    <submittedName>
        <fullName evidence="2">Proteasome assembly chaperone (PAC2) family protein</fullName>
    </submittedName>
</protein>
<evidence type="ECO:0000313" key="2">
    <source>
        <dbReference type="EMBL" id="PFG35897.1"/>
    </source>
</evidence>
<keyword evidence="2" id="KW-0647">Proteasome</keyword>
<gene>
    <name evidence="2" type="ORF">ATL41_0597</name>
</gene>
<dbReference type="SUPFAM" id="SSF159659">
    <property type="entry name" value="Cgl1923-like"/>
    <property type="match status" value="1"/>
</dbReference>
<name>A0A2A9EA11_9MICO</name>
<keyword evidence="3" id="KW-1185">Reference proteome</keyword>
<dbReference type="InterPro" id="IPR019151">
    <property type="entry name" value="Proteasome_assmbl_chaperone_2"/>
</dbReference>
<evidence type="ECO:0000256" key="1">
    <source>
        <dbReference type="SAM" id="MobiDB-lite"/>
    </source>
</evidence>